<keyword evidence="2" id="KW-1185">Reference proteome</keyword>
<accession>A0A8S1HWD9</accession>
<dbReference type="Proteomes" id="UP000835052">
    <property type="component" value="Unassembled WGS sequence"/>
</dbReference>
<evidence type="ECO:0000313" key="1">
    <source>
        <dbReference type="EMBL" id="CAD6198624.1"/>
    </source>
</evidence>
<dbReference type="AlphaFoldDB" id="A0A8S1HWD9"/>
<comment type="caution">
    <text evidence="1">The sequence shown here is derived from an EMBL/GenBank/DDBJ whole genome shotgun (WGS) entry which is preliminary data.</text>
</comment>
<sequence>MTRLEDHYRRSPRLAPIMHAVDACSETGEELYPTDDDLCAVPVPSSTSLETIKTELSLDVERPPQETVGAEGGAQMDLVEAAPFFEDS</sequence>
<protein>
    <submittedName>
        <fullName evidence="1">Uncharacterized protein</fullName>
    </submittedName>
</protein>
<gene>
    <name evidence="1" type="ORF">CAUJ_LOCUS14530</name>
</gene>
<dbReference type="EMBL" id="CAJGYM010000132">
    <property type="protein sequence ID" value="CAD6198624.1"/>
    <property type="molecule type" value="Genomic_DNA"/>
</dbReference>
<evidence type="ECO:0000313" key="2">
    <source>
        <dbReference type="Proteomes" id="UP000835052"/>
    </source>
</evidence>
<proteinExistence type="predicted"/>
<organism evidence="1 2">
    <name type="scientific">Caenorhabditis auriculariae</name>
    <dbReference type="NCBI Taxonomy" id="2777116"/>
    <lineage>
        <taxon>Eukaryota</taxon>
        <taxon>Metazoa</taxon>
        <taxon>Ecdysozoa</taxon>
        <taxon>Nematoda</taxon>
        <taxon>Chromadorea</taxon>
        <taxon>Rhabditida</taxon>
        <taxon>Rhabditina</taxon>
        <taxon>Rhabditomorpha</taxon>
        <taxon>Rhabditoidea</taxon>
        <taxon>Rhabditidae</taxon>
        <taxon>Peloderinae</taxon>
        <taxon>Caenorhabditis</taxon>
    </lineage>
</organism>
<reference evidence="1" key="1">
    <citation type="submission" date="2020-10" db="EMBL/GenBank/DDBJ databases">
        <authorList>
            <person name="Kikuchi T."/>
        </authorList>
    </citation>
    <scope>NUCLEOTIDE SEQUENCE</scope>
    <source>
        <strain evidence="1">NKZ352</strain>
    </source>
</reference>
<name>A0A8S1HWD9_9PELO</name>